<gene>
    <name evidence="2" type="ORF">Tco_1111829</name>
</gene>
<accession>A0ABQ5IP05</accession>
<evidence type="ECO:0000259" key="1">
    <source>
        <dbReference type="Pfam" id="PF07727"/>
    </source>
</evidence>
<dbReference type="GO" id="GO:0003964">
    <property type="term" value="F:RNA-directed DNA polymerase activity"/>
    <property type="evidence" value="ECO:0007669"/>
    <property type="project" value="UniProtKB-KW"/>
</dbReference>
<reference evidence="2" key="1">
    <citation type="journal article" date="2022" name="Int. J. Mol. Sci.">
        <title>Draft Genome of Tanacetum Coccineum: Genomic Comparison of Closely Related Tanacetum-Family Plants.</title>
        <authorList>
            <person name="Yamashiro T."/>
            <person name="Shiraishi A."/>
            <person name="Nakayama K."/>
            <person name="Satake H."/>
        </authorList>
    </citation>
    <scope>NUCLEOTIDE SEQUENCE</scope>
</reference>
<proteinExistence type="predicted"/>
<feature type="domain" description="Reverse transcriptase Ty1/copia-type" evidence="1">
    <location>
        <begin position="35"/>
        <end position="277"/>
    </location>
</feature>
<dbReference type="InterPro" id="IPR043502">
    <property type="entry name" value="DNA/RNA_pol_sf"/>
</dbReference>
<reference evidence="2" key="2">
    <citation type="submission" date="2022-01" db="EMBL/GenBank/DDBJ databases">
        <authorList>
            <person name="Yamashiro T."/>
            <person name="Shiraishi A."/>
            <person name="Satake H."/>
            <person name="Nakayama K."/>
        </authorList>
    </citation>
    <scope>NUCLEOTIDE SEQUENCE</scope>
</reference>
<dbReference type="Pfam" id="PF07727">
    <property type="entry name" value="RVT_2"/>
    <property type="match status" value="1"/>
</dbReference>
<dbReference type="Proteomes" id="UP001151760">
    <property type="component" value="Unassembled WGS sequence"/>
</dbReference>
<evidence type="ECO:0000313" key="3">
    <source>
        <dbReference type="Proteomes" id="UP001151760"/>
    </source>
</evidence>
<protein>
    <submittedName>
        <fullName evidence="2">RNA-directed DNA polymerase</fullName>
    </submittedName>
</protein>
<dbReference type="EMBL" id="BQNB010020969">
    <property type="protein sequence ID" value="GJU01491.1"/>
    <property type="molecule type" value="Genomic_DNA"/>
</dbReference>
<keyword evidence="3" id="KW-1185">Reference proteome</keyword>
<dbReference type="CDD" id="cd09272">
    <property type="entry name" value="RNase_HI_RT_Ty1"/>
    <property type="match status" value="1"/>
</dbReference>
<name>A0ABQ5IP05_9ASTR</name>
<evidence type="ECO:0000313" key="2">
    <source>
        <dbReference type="EMBL" id="GJU01491.1"/>
    </source>
</evidence>
<keyword evidence="2" id="KW-0548">Nucleotidyltransferase</keyword>
<organism evidence="2 3">
    <name type="scientific">Tanacetum coccineum</name>
    <dbReference type="NCBI Taxonomy" id="301880"/>
    <lineage>
        <taxon>Eukaryota</taxon>
        <taxon>Viridiplantae</taxon>
        <taxon>Streptophyta</taxon>
        <taxon>Embryophyta</taxon>
        <taxon>Tracheophyta</taxon>
        <taxon>Spermatophyta</taxon>
        <taxon>Magnoliopsida</taxon>
        <taxon>eudicotyledons</taxon>
        <taxon>Gunneridae</taxon>
        <taxon>Pentapetalae</taxon>
        <taxon>asterids</taxon>
        <taxon>campanulids</taxon>
        <taxon>Asterales</taxon>
        <taxon>Asteraceae</taxon>
        <taxon>Asteroideae</taxon>
        <taxon>Anthemideae</taxon>
        <taxon>Anthemidinae</taxon>
        <taxon>Tanacetum</taxon>
    </lineage>
</organism>
<dbReference type="PANTHER" id="PTHR11439:SF521">
    <property type="entry name" value="RNA-DIRECTED DNA POLYMERASE"/>
    <property type="match status" value="1"/>
</dbReference>
<comment type="caution">
    <text evidence="2">The sequence shown here is derived from an EMBL/GenBank/DDBJ whole genome shotgun (WGS) entry which is preliminary data.</text>
</comment>
<dbReference type="SUPFAM" id="SSF56672">
    <property type="entry name" value="DNA/RNA polymerases"/>
    <property type="match status" value="1"/>
</dbReference>
<keyword evidence="2" id="KW-0695">RNA-directed DNA polymerase</keyword>
<dbReference type="PANTHER" id="PTHR11439">
    <property type="entry name" value="GAG-POL-RELATED RETROTRANSPOSON"/>
    <property type="match status" value="1"/>
</dbReference>
<dbReference type="InterPro" id="IPR013103">
    <property type="entry name" value="RVT_2"/>
</dbReference>
<sequence length="518" mass="58719">MVENEPISYREAVTSSEGQQWREAIKSEIESILQNHTWELVGLPPGCKALGYKWIFKKKMKADGTVDKYKARLVIQGFRQREGLDYFDTYSPVMRITSIRTIIAIAALRNLEIHQMDVKMAFLNGDLEEEIYMNQPEGFIDPGQEGKVCRLVKSLYGLKQAPKQWHQKFDHTMLESGFKINECDKCVYVKDTSAGYVILCLYVDDMLIVGSNDKIIRSTKDMLKSMFDMKDMGLADVILGIKIIRTQNGLVLSQAHYVDKILNTHNAGDSGQARTPIDTSLHLSKNRGLGVAQLEYSRIIGMLMYLMTGTRPDLAYAVSRLSRYTSNPSYAHWKAITRVLHYLRYSRDYGLHYDRHPAVIEGYSDANWISDIKDSRSTSGYVFTLGGAAISWKSSKQTVIAKSTMESEFIALDKCGEEAEWLRQFVEDIPRWPKPVTAISIHCDSKSAMGRAKSTMYNGKSRHIRRRHNSIRQLLSTGVISIDYVASKDNIADPFTKGLSRELVSKSSKGMGLKPLKE</sequence>
<keyword evidence="2" id="KW-0808">Transferase</keyword>